<sequence length="293" mass="35513">MKFNLKVAVFALCTVFCCHTSSFSQILDEEASVYRPDRRMLDQRVYYTKFIFLDYLSESKTWFYYFDIINRRQSGLTNNNFVEQPLRTSARFFIAYQFGRFTRVHFNPIGLYVSDPRQGQPSDVNLIGNREYELRSMLEITQDAYIKKAGKEWVNMTHRWRFESRWRGVDEPMGPTWNYRLRQRTRFRVPLNGKHFYDNNVLYTTNYHEMHIELGPRFGLNHFAQNRNFVGLGYRFWDWARIDVGYIHQYNFRGDGRTIDMTRGPMFYFFVDYFSKLRIGRDNRDRLENIINN</sequence>
<dbReference type="OrthoDB" id="1118734at2"/>
<comment type="caution">
    <text evidence="1">The sequence shown here is derived from an EMBL/GenBank/DDBJ whole genome shotgun (WGS) entry which is preliminary data.</text>
</comment>
<gene>
    <name evidence="1" type="ORF">CLW00_11142</name>
</gene>
<evidence type="ECO:0000313" key="2">
    <source>
        <dbReference type="Proteomes" id="UP000238157"/>
    </source>
</evidence>
<dbReference type="RefSeq" id="WP_106134878.1">
    <property type="nucleotide sequence ID" value="NZ_PVTR01000011.1"/>
</dbReference>
<name>A0A2T0WG60_9BACT</name>
<dbReference type="EMBL" id="PVTR01000011">
    <property type="protein sequence ID" value="PRY85700.1"/>
    <property type="molecule type" value="Genomic_DNA"/>
</dbReference>
<keyword evidence="2" id="KW-1185">Reference proteome</keyword>
<evidence type="ECO:0000313" key="1">
    <source>
        <dbReference type="EMBL" id="PRY85700.1"/>
    </source>
</evidence>
<dbReference type="Proteomes" id="UP000238157">
    <property type="component" value="Unassembled WGS sequence"/>
</dbReference>
<dbReference type="Pfam" id="PF10677">
    <property type="entry name" value="DUF2490"/>
    <property type="match status" value="1"/>
</dbReference>
<dbReference type="AlphaFoldDB" id="A0A2T0WG60"/>
<dbReference type="InterPro" id="IPR019619">
    <property type="entry name" value="DUF2490"/>
</dbReference>
<proteinExistence type="predicted"/>
<reference evidence="1 2" key="1">
    <citation type="submission" date="2018-03" db="EMBL/GenBank/DDBJ databases">
        <title>Genomic Encyclopedia of Archaeal and Bacterial Type Strains, Phase II (KMG-II): from individual species to whole genera.</title>
        <authorList>
            <person name="Goeker M."/>
        </authorList>
    </citation>
    <scope>NUCLEOTIDE SEQUENCE [LARGE SCALE GENOMIC DNA]</scope>
    <source>
        <strain evidence="1 2">DSM 27929</strain>
    </source>
</reference>
<organism evidence="1 2">
    <name type="scientific">Mongoliibacter ruber</name>
    <dbReference type="NCBI Taxonomy" id="1750599"/>
    <lineage>
        <taxon>Bacteria</taxon>
        <taxon>Pseudomonadati</taxon>
        <taxon>Bacteroidota</taxon>
        <taxon>Cytophagia</taxon>
        <taxon>Cytophagales</taxon>
        <taxon>Cyclobacteriaceae</taxon>
        <taxon>Mongoliibacter</taxon>
    </lineage>
</organism>
<accession>A0A2T0WG60</accession>
<protein>
    <submittedName>
        <fullName evidence="1">Uncharacterized protein DUF2490</fullName>
    </submittedName>
</protein>